<dbReference type="CDD" id="cd07247">
    <property type="entry name" value="SgaA_N_like"/>
    <property type="match status" value="1"/>
</dbReference>
<accession>A0A1G7URU5</accession>
<dbReference type="EMBL" id="FNCC01000008">
    <property type="protein sequence ID" value="SDG50345.1"/>
    <property type="molecule type" value="Genomic_DNA"/>
</dbReference>
<organism evidence="2 3">
    <name type="scientific">Lentzea fradiae</name>
    <dbReference type="NCBI Taxonomy" id="200378"/>
    <lineage>
        <taxon>Bacteria</taxon>
        <taxon>Bacillati</taxon>
        <taxon>Actinomycetota</taxon>
        <taxon>Actinomycetes</taxon>
        <taxon>Pseudonocardiales</taxon>
        <taxon>Pseudonocardiaceae</taxon>
        <taxon>Lentzea</taxon>
    </lineage>
</organism>
<dbReference type="AlphaFoldDB" id="A0A1G7URU5"/>
<name>A0A1G7URU5_9PSEU</name>
<keyword evidence="3" id="KW-1185">Reference proteome</keyword>
<sequence length="129" mass="13576">MFPQRGALAWFEIHVSDVTKAAEFYGTVFGWTFEPLGDADESLDGYLVIKTADGASGNGGIARSATPDDAVGRESSVLYLFVEDIPATLEVALAAGATLHRPLMNIGGAHGLCAIIRDPDGNHVGLWSS</sequence>
<dbReference type="InterPro" id="IPR037523">
    <property type="entry name" value="VOC_core"/>
</dbReference>
<evidence type="ECO:0000313" key="2">
    <source>
        <dbReference type="EMBL" id="SDG50345.1"/>
    </source>
</evidence>
<dbReference type="InterPro" id="IPR004360">
    <property type="entry name" value="Glyas_Fos-R_dOase_dom"/>
</dbReference>
<evidence type="ECO:0000313" key="3">
    <source>
        <dbReference type="Proteomes" id="UP000199623"/>
    </source>
</evidence>
<feature type="domain" description="VOC" evidence="1">
    <location>
        <begin position="7"/>
        <end position="129"/>
    </location>
</feature>
<protein>
    <recommendedName>
        <fullName evidence="1">VOC domain-containing protein</fullName>
    </recommendedName>
</protein>
<dbReference type="InterPro" id="IPR052164">
    <property type="entry name" value="Anthracycline_SecMetBiosynth"/>
</dbReference>
<dbReference type="RefSeq" id="WP_090051555.1">
    <property type="nucleotide sequence ID" value="NZ_FNCC01000008.1"/>
</dbReference>
<dbReference type="InterPro" id="IPR029068">
    <property type="entry name" value="Glyas_Bleomycin-R_OHBP_Dase"/>
</dbReference>
<dbReference type="PROSITE" id="PS51819">
    <property type="entry name" value="VOC"/>
    <property type="match status" value="1"/>
</dbReference>
<dbReference type="Pfam" id="PF00903">
    <property type="entry name" value="Glyoxalase"/>
    <property type="match status" value="1"/>
</dbReference>
<gene>
    <name evidence="2" type="ORF">SAMN05216553_108380</name>
</gene>
<dbReference type="PANTHER" id="PTHR33993">
    <property type="entry name" value="GLYOXALASE-RELATED"/>
    <property type="match status" value="1"/>
</dbReference>
<proteinExistence type="predicted"/>
<dbReference type="SUPFAM" id="SSF54593">
    <property type="entry name" value="Glyoxalase/Bleomycin resistance protein/Dihydroxybiphenyl dioxygenase"/>
    <property type="match status" value="1"/>
</dbReference>
<dbReference type="PANTHER" id="PTHR33993:SF2">
    <property type="entry name" value="VOC DOMAIN-CONTAINING PROTEIN"/>
    <property type="match status" value="1"/>
</dbReference>
<dbReference type="Proteomes" id="UP000199623">
    <property type="component" value="Unassembled WGS sequence"/>
</dbReference>
<dbReference type="STRING" id="200378.SAMN05216553_108380"/>
<dbReference type="OrthoDB" id="9793039at2"/>
<dbReference type="Gene3D" id="3.10.180.10">
    <property type="entry name" value="2,3-Dihydroxybiphenyl 1,2-Dioxygenase, domain 1"/>
    <property type="match status" value="1"/>
</dbReference>
<reference evidence="3" key="1">
    <citation type="submission" date="2016-10" db="EMBL/GenBank/DDBJ databases">
        <authorList>
            <person name="Varghese N."/>
            <person name="Submissions S."/>
        </authorList>
    </citation>
    <scope>NUCLEOTIDE SEQUENCE [LARGE SCALE GENOMIC DNA]</scope>
    <source>
        <strain evidence="3">CGMCC 4.3506</strain>
    </source>
</reference>
<evidence type="ECO:0000259" key="1">
    <source>
        <dbReference type="PROSITE" id="PS51819"/>
    </source>
</evidence>